<reference evidence="2 3" key="1">
    <citation type="journal article" date="2020" name="MBio">
        <title>Erratum for Teymournejad et al., 'Isolation and Molecular Analysis of a Novel Neorickettsia Species That Causes Potomac Horse Fever'.</title>
        <authorList>
            <person name="Teymournejad O."/>
            <person name="Lin M."/>
            <person name="Bekebrede H."/>
            <person name="Kamr A."/>
            <person name="Toribio R.E."/>
            <person name="Arroyo L.G."/>
            <person name="Baird J.D."/>
            <person name="Rikihisa Y."/>
        </authorList>
    </citation>
    <scope>NUCLEOTIDE SEQUENCE [LARGE SCALE GENOMIC DNA]</scope>
    <source>
        <strain evidence="2 3">Fin17</strain>
    </source>
</reference>
<sequence>MEGSDGGGMGSVQQAMIQSKMAKEGGSGGVVNIAEAVKGLNTSVVSAQTGNIDQAGQQCSGAMGLLSGNICEGMLKLSDLSTFGLPDVVGQAKELQSELAQQAQRVAGVLRLEGVSPPAPQSEGPVLSPDSTPSLGPSAGRGIDH</sequence>
<evidence type="ECO:0000313" key="3">
    <source>
        <dbReference type="Proteomes" id="UP000464912"/>
    </source>
</evidence>
<dbReference type="KEGG" id="nef:GP480_02670"/>
<name>A0A6P1GA67_9RICK</name>
<accession>A0A6P1GA67</accession>
<proteinExistence type="predicted"/>
<dbReference type="Proteomes" id="UP000464912">
    <property type="component" value="Chromosome"/>
</dbReference>
<dbReference type="EMBL" id="CP047224">
    <property type="protein sequence ID" value="QHD65336.1"/>
    <property type="molecule type" value="Genomic_DNA"/>
</dbReference>
<reference evidence="2 3" key="2">
    <citation type="journal article" date="2020" name="MBio">
        <title>Isolation and Molecular Analysis of a Novel Neorickettsia Species That Causes Potomac Horse Fever.</title>
        <authorList>
            <person name="Teymournejad O."/>
            <person name="Lin M."/>
            <person name="Bekebrede H."/>
            <person name="Kamr A."/>
            <person name="Toribio R.E."/>
            <person name="Arroyo L.G."/>
            <person name="Baird J.D."/>
            <person name="Rikihisa Y."/>
        </authorList>
    </citation>
    <scope>NUCLEOTIDE SEQUENCE [LARGE SCALE GENOMIC DNA]</scope>
    <source>
        <strain evidence="2 3">Fin17</strain>
    </source>
</reference>
<evidence type="ECO:0000256" key="1">
    <source>
        <dbReference type="SAM" id="MobiDB-lite"/>
    </source>
</evidence>
<protein>
    <submittedName>
        <fullName evidence="2">Uncharacterized protein</fullName>
    </submittedName>
</protein>
<gene>
    <name evidence="2" type="ORF">GP480_02670</name>
</gene>
<organism evidence="2 3">
    <name type="scientific">Neorickettsia findlayensis</name>
    <dbReference type="NCBI Taxonomy" id="2686014"/>
    <lineage>
        <taxon>Bacteria</taxon>
        <taxon>Pseudomonadati</taxon>
        <taxon>Pseudomonadota</taxon>
        <taxon>Alphaproteobacteria</taxon>
        <taxon>Rickettsiales</taxon>
        <taxon>Anaplasmataceae</taxon>
        <taxon>Neorickettsia</taxon>
    </lineage>
</organism>
<evidence type="ECO:0000313" key="2">
    <source>
        <dbReference type="EMBL" id="QHD65336.1"/>
    </source>
</evidence>
<keyword evidence="3" id="KW-1185">Reference proteome</keyword>
<feature type="region of interest" description="Disordered" evidence="1">
    <location>
        <begin position="111"/>
        <end position="145"/>
    </location>
</feature>
<dbReference type="AlphaFoldDB" id="A0A6P1GA67"/>
<dbReference type="RefSeq" id="WP_160095637.1">
    <property type="nucleotide sequence ID" value="NZ_CP047224.1"/>
</dbReference>